<proteinExistence type="predicted"/>
<feature type="compositionally biased region" description="Basic and acidic residues" evidence="1">
    <location>
        <begin position="457"/>
        <end position="477"/>
    </location>
</feature>
<dbReference type="AlphaFoldDB" id="A0A699JRE1"/>
<feature type="compositionally biased region" description="Acidic residues" evidence="1">
    <location>
        <begin position="236"/>
        <end position="246"/>
    </location>
</feature>
<comment type="caution">
    <text evidence="2">The sequence shown here is derived from an EMBL/GenBank/DDBJ whole genome shotgun (WGS) entry which is preliminary data.</text>
</comment>
<sequence length="548" mass="62517">MFHKKNIDYAYLLWEDLLFQIENKDAKKTNKISYPKFTKIIIDYLMSQDQSISRRNKMFWHTARFDTIEKTPKPKYIRKKAYSDTSPKQKPVQSSKAKAKGLAVLYEVALTEAEQLKLVTKRSKKYFHISHVSGLGDGVDTHSKVPDEQQQKTSESWGNSDEEDEFEDDSDNDDDSSEEHNDESDDEKTESDREEILDPNLTNVDQTKHEKEDFDERVHTPSDYELTDDEKTHDEENVDEEEEDEVTKELTTNASHQSGFEQEEEDAHVTLTAVLDIQKTGGPTQSSFVSSNFTSKLLNLDNPSPPDNKIASLIYTIAYHATTILEITSSFTTPTPPPPLFFNPLSQQATPTPTPTASETTTSLPALLDFASIYKFNEIVTNLEKDLSEIKQKNVTESLETVVLTRSSSQPQSLYKATATLSEFELTKILIDKMETNKSFNRQRSRPLRWIRLRDEKRKSSIDAESSRNSSSKEKKSSSTSKDASQSRHKSSGKSTHAEEPSHTVEDSSMQQDQEFVTRDNDEQLADKEVTKADWFKKPKRPLTPDPI</sequence>
<evidence type="ECO:0000313" key="2">
    <source>
        <dbReference type="EMBL" id="GFA50769.1"/>
    </source>
</evidence>
<feature type="compositionally biased region" description="Acidic residues" evidence="1">
    <location>
        <begin position="160"/>
        <end position="189"/>
    </location>
</feature>
<evidence type="ECO:0000256" key="1">
    <source>
        <dbReference type="SAM" id="MobiDB-lite"/>
    </source>
</evidence>
<feature type="compositionally biased region" description="Basic and acidic residues" evidence="1">
    <location>
        <begin position="516"/>
        <end position="537"/>
    </location>
</feature>
<name>A0A699JRE1_TANCI</name>
<feature type="region of interest" description="Disordered" evidence="1">
    <location>
        <begin position="132"/>
        <end position="265"/>
    </location>
</feature>
<feature type="compositionally biased region" description="Basic and acidic residues" evidence="1">
    <location>
        <begin position="496"/>
        <end position="506"/>
    </location>
</feature>
<feature type="region of interest" description="Disordered" evidence="1">
    <location>
        <begin position="457"/>
        <end position="548"/>
    </location>
</feature>
<dbReference type="GO" id="GO:0005634">
    <property type="term" value="C:nucleus"/>
    <property type="evidence" value="ECO:0007669"/>
    <property type="project" value="TreeGrafter"/>
</dbReference>
<accession>A0A699JRE1</accession>
<reference evidence="2" key="1">
    <citation type="journal article" date="2019" name="Sci. Rep.">
        <title>Draft genome of Tanacetum cinerariifolium, the natural source of mosquito coil.</title>
        <authorList>
            <person name="Yamashiro T."/>
            <person name="Shiraishi A."/>
            <person name="Satake H."/>
            <person name="Nakayama K."/>
        </authorList>
    </citation>
    <scope>NUCLEOTIDE SEQUENCE</scope>
</reference>
<protein>
    <submittedName>
        <fullName evidence="2">Uncharacterized protein</fullName>
    </submittedName>
</protein>
<feature type="compositionally biased region" description="Basic and acidic residues" evidence="1">
    <location>
        <begin position="206"/>
        <end position="222"/>
    </location>
</feature>
<organism evidence="2">
    <name type="scientific">Tanacetum cinerariifolium</name>
    <name type="common">Dalmatian daisy</name>
    <name type="synonym">Chrysanthemum cinerariifolium</name>
    <dbReference type="NCBI Taxonomy" id="118510"/>
    <lineage>
        <taxon>Eukaryota</taxon>
        <taxon>Viridiplantae</taxon>
        <taxon>Streptophyta</taxon>
        <taxon>Embryophyta</taxon>
        <taxon>Tracheophyta</taxon>
        <taxon>Spermatophyta</taxon>
        <taxon>Magnoliopsida</taxon>
        <taxon>eudicotyledons</taxon>
        <taxon>Gunneridae</taxon>
        <taxon>Pentapetalae</taxon>
        <taxon>asterids</taxon>
        <taxon>campanulids</taxon>
        <taxon>Asterales</taxon>
        <taxon>Asteraceae</taxon>
        <taxon>Asteroideae</taxon>
        <taxon>Anthemideae</taxon>
        <taxon>Anthemidinae</taxon>
        <taxon>Tanacetum</taxon>
    </lineage>
</organism>
<dbReference type="PANTHER" id="PTHR13275:SF4">
    <property type="entry name" value="VACUOLAR PROTEIN SORTING-ASSOCIATED PROTEIN 72 HOMOLOG"/>
    <property type="match status" value="1"/>
</dbReference>
<dbReference type="PANTHER" id="PTHR13275">
    <property type="entry name" value="YL-1 PROTEIN TRANSCRIPTION FACTOR-LIKE 1"/>
    <property type="match status" value="1"/>
</dbReference>
<feature type="compositionally biased region" description="Polar residues" evidence="1">
    <location>
        <begin position="250"/>
        <end position="260"/>
    </location>
</feature>
<gene>
    <name evidence="2" type="ORF">Tci_622741</name>
</gene>
<feature type="compositionally biased region" description="Basic and acidic residues" evidence="1">
    <location>
        <begin position="139"/>
        <end position="150"/>
    </location>
</feature>
<dbReference type="EMBL" id="BKCJ010436146">
    <property type="protein sequence ID" value="GFA50769.1"/>
    <property type="molecule type" value="Genomic_DNA"/>
</dbReference>